<dbReference type="Pfam" id="PF00535">
    <property type="entry name" value="Glycos_transf_2"/>
    <property type="match status" value="1"/>
</dbReference>
<evidence type="ECO:0000313" key="2">
    <source>
        <dbReference type="EMBL" id="KKQ18391.1"/>
    </source>
</evidence>
<dbReference type="PANTHER" id="PTHR22916">
    <property type="entry name" value="GLYCOSYLTRANSFERASE"/>
    <property type="match status" value="1"/>
</dbReference>
<dbReference type="InterPro" id="IPR001173">
    <property type="entry name" value="Glyco_trans_2-like"/>
</dbReference>
<comment type="caution">
    <text evidence="2">The sequence shown here is derived from an EMBL/GenBank/DDBJ whole genome shotgun (WGS) entry which is preliminary data.</text>
</comment>
<dbReference type="Gene3D" id="3.90.550.10">
    <property type="entry name" value="Spore Coat Polysaccharide Biosynthesis Protein SpsA, Chain A"/>
    <property type="match status" value="1"/>
</dbReference>
<dbReference type="PANTHER" id="PTHR22916:SF3">
    <property type="entry name" value="UDP-GLCNAC:BETAGAL BETA-1,3-N-ACETYLGLUCOSAMINYLTRANSFERASE-LIKE PROTEIN 1"/>
    <property type="match status" value="1"/>
</dbReference>
<protein>
    <recommendedName>
        <fullName evidence="1">Glycosyltransferase 2-like domain-containing protein</fullName>
    </recommendedName>
</protein>
<dbReference type="InterPro" id="IPR029044">
    <property type="entry name" value="Nucleotide-diphossugar_trans"/>
</dbReference>
<name>A0A0G0IQU4_9BACT</name>
<feature type="domain" description="Glycosyltransferase 2-like" evidence="1">
    <location>
        <begin position="10"/>
        <end position="150"/>
    </location>
</feature>
<proteinExistence type="predicted"/>
<evidence type="ECO:0000313" key="3">
    <source>
        <dbReference type="Proteomes" id="UP000034508"/>
    </source>
</evidence>
<dbReference type="SUPFAM" id="SSF53448">
    <property type="entry name" value="Nucleotide-diphospho-sugar transferases"/>
    <property type="match status" value="1"/>
</dbReference>
<gene>
    <name evidence="2" type="ORF">US31_C0005G0041</name>
</gene>
<dbReference type="GO" id="GO:0016758">
    <property type="term" value="F:hexosyltransferase activity"/>
    <property type="evidence" value="ECO:0007669"/>
    <property type="project" value="UniProtKB-ARBA"/>
</dbReference>
<reference evidence="2 3" key="1">
    <citation type="journal article" date="2015" name="Nature">
        <title>rRNA introns, odd ribosomes, and small enigmatic genomes across a large radiation of phyla.</title>
        <authorList>
            <person name="Brown C.T."/>
            <person name="Hug L.A."/>
            <person name="Thomas B.C."/>
            <person name="Sharon I."/>
            <person name="Castelle C.J."/>
            <person name="Singh A."/>
            <person name="Wilkins M.J."/>
            <person name="Williams K.H."/>
            <person name="Banfield J.F."/>
        </authorList>
    </citation>
    <scope>NUCLEOTIDE SEQUENCE [LARGE SCALE GENOMIC DNA]</scope>
</reference>
<sequence length="269" mass="31496">MKKLKNPKISVIMSVYNGLPYLKEAVKSILVQTYKNFEFIVVDDASTDDSWKYLTSIKDKRIQLFKNEKNLGLAASLNIALQQSGGGYIARMDADDISKPERFHIQLNFMELNPQIDICGSFVSVIDENGKLIGGIKKPTTDDKIKKQIYRLTPLLHSTWFAKKEVFTILKGYDKNWDYVEDFEFLIRAKDFKMANISKYLLFFRSQKERRSQKTIEKIYRNSLKLHQKIFREQKLGLSYLPILARSYVSTYLLPTWLKIYLNKLMKFA</sequence>
<dbReference type="EMBL" id="LBSM01000005">
    <property type="protein sequence ID" value="KKQ18391.1"/>
    <property type="molecule type" value="Genomic_DNA"/>
</dbReference>
<accession>A0A0G0IQU4</accession>
<dbReference type="Proteomes" id="UP000034508">
    <property type="component" value="Unassembled WGS sequence"/>
</dbReference>
<dbReference type="AlphaFoldDB" id="A0A0G0IQU4"/>
<evidence type="ECO:0000259" key="1">
    <source>
        <dbReference type="Pfam" id="PF00535"/>
    </source>
</evidence>
<organism evidence="2 3">
    <name type="scientific">Berkelbacteria bacterium GW2011_GWA1_36_9</name>
    <dbReference type="NCBI Taxonomy" id="1618331"/>
    <lineage>
        <taxon>Bacteria</taxon>
        <taxon>Candidatus Berkelbacteria</taxon>
    </lineage>
</organism>